<evidence type="ECO:0000256" key="2">
    <source>
        <dbReference type="ARBA" id="ARBA00022801"/>
    </source>
</evidence>
<keyword evidence="6 9" id="KW-0479">Metal-binding</keyword>
<evidence type="ECO:0000313" key="10">
    <source>
        <dbReference type="EMBL" id="CAE1156049.1"/>
    </source>
</evidence>
<evidence type="ECO:0000256" key="1">
    <source>
        <dbReference type="ARBA" id="ARBA00008595"/>
    </source>
</evidence>
<dbReference type="EC" id="3.1.1.2" evidence="9"/>
<comment type="caution">
    <text evidence="10">The sequence shown here is derived from an EMBL/GenBank/DDBJ whole genome shotgun (WGS) entry which is preliminary data.</text>
</comment>
<dbReference type="InterPro" id="IPR051288">
    <property type="entry name" value="Serum_paraoxonase/arylesterase"/>
</dbReference>
<gene>
    <name evidence="10" type="ORF">SPHA_4642</name>
</gene>
<dbReference type="SUPFAM" id="SSF63829">
    <property type="entry name" value="Calcium-dependent phosphotriesterase"/>
    <property type="match status" value="1"/>
</dbReference>
<feature type="binding site" evidence="6">
    <location>
        <position position="249"/>
    </location>
    <ligand>
        <name>Ca(2+)</name>
        <dbReference type="ChEBI" id="CHEBI:29108"/>
        <label>1</label>
        <note>catalytic</note>
    </ligand>
</feature>
<reference evidence="10" key="1">
    <citation type="submission" date="2021-01" db="EMBL/GenBank/DDBJ databases">
        <authorList>
            <person name="Li R."/>
            <person name="Bekaert M."/>
        </authorList>
    </citation>
    <scope>NUCLEOTIDE SEQUENCE</scope>
    <source>
        <strain evidence="10">Farmed</strain>
    </source>
</reference>
<feature type="binding site" evidence="6">
    <location>
        <position position="204"/>
    </location>
    <ligand>
        <name>Ca(2+)</name>
        <dbReference type="ChEBI" id="CHEBI:29108"/>
        <label>1</label>
        <note>catalytic</note>
    </ligand>
</feature>
<organism evidence="10 11">
    <name type="scientific">Acanthosepion pharaonis</name>
    <name type="common">Pharaoh cuttlefish</name>
    <name type="synonym">Sepia pharaonis</name>
    <dbReference type="NCBI Taxonomy" id="158019"/>
    <lineage>
        <taxon>Eukaryota</taxon>
        <taxon>Metazoa</taxon>
        <taxon>Spiralia</taxon>
        <taxon>Lophotrochozoa</taxon>
        <taxon>Mollusca</taxon>
        <taxon>Cephalopoda</taxon>
        <taxon>Coleoidea</taxon>
        <taxon>Decapodiformes</taxon>
        <taxon>Sepiida</taxon>
        <taxon>Sepiina</taxon>
        <taxon>Sepiidae</taxon>
        <taxon>Acanthosepion</taxon>
    </lineage>
</organism>
<evidence type="ECO:0000256" key="9">
    <source>
        <dbReference type="RuleBase" id="RU368025"/>
    </source>
</evidence>
<evidence type="ECO:0000256" key="7">
    <source>
        <dbReference type="PIRSR" id="PIRSR602640-3"/>
    </source>
</evidence>
<name>A0A812AUK2_ACAPH</name>
<feature type="glycosylation site" description="N-linked (GlcNAc...) asparagine" evidence="8">
    <location>
        <position position="250"/>
    </location>
</feature>
<evidence type="ECO:0000256" key="4">
    <source>
        <dbReference type="ARBA" id="ARBA00023180"/>
    </source>
</evidence>
<dbReference type="PANTHER" id="PTHR11799">
    <property type="entry name" value="PARAOXONASE"/>
    <property type="match status" value="1"/>
</dbReference>
<feature type="binding site" evidence="6">
    <location>
        <position position="149"/>
    </location>
    <ligand>
        <name>Ca(2+)</name>
        <dbReference type="ChEBI" id="CHEBI:29108"/>
        <label>1</label>
        <note>catalytic</note>
    </ligand>
</feature>
<dbReference type="InterPro" id="IPR002640">
    <property type="entry name" value="Arylesterase"/>
</dbReference>
<sequence length="339" mass="38411">MQHIFSLVSMFLFKGTIHNHSPGPCKYVPGVENGAEDLHTLPNGLTFISSGLTLDNPDVPSVSGRILLYDMSQSGENGAIELEIENFDQREFVPHGISAWVDKTGEITIFVVNHHKQRERIESFQYQPEKKTLLHLKTYKDGSMRHMNDVLATSNKTFYFTNWSHSKSLWGLFLESFLLLPWTNVYYHDGEIYKLVAEDMVMANGLAMSADGKYVYVACTMTKDLKVFRRETDNSLTFHQEHLVDTLVDNPTVDENGDVWIGCHPKILPAWVYMLNPIYGAPSQVIKLEIQDGLVKSMKEVYANDGTMLAASTVASFYKNQTLIGSLREKLLLCDVLYV</sequence>
<feature type="disulfide bond" description="In form B" evidence="7">
    <location>
        <begin position="25"/>
        <end position="334"/>
    </location>
</feature>
<dbReference type="OrthoDB" id="423498at2759"/>
<dbReference type="Pfam" id="PF01731">
    <property type="entry name" value="Arylesterase"/>
    <property type="match status" value="1"/>
</dbReference>
<feature type="binding site" evidence="6">
    <location>
        <position position="148"/>
    </location>
    <ligand>
        <name>Ca(2+)</name>
        <dbReference type="ChEBI" id="CHEBI:29108"/>
        <label>1</label>
        <note>catalytic</note>
    </ligand>
</feature>
<evidence type="ECO:0000256" key="3">
    <source>
        <dbReference type="ARBA" id="ARBA00023157"/>
    </source>
</evidence>
<evidence type="ECO:0000313" key="11">
    <source>
        <dbReference type="Proteomes" id="UP000597762"/>
    </source>
</evidence>
<accession>A0A812AUK2</accession>
<keyword evidence="11" id="KW-1185">Reference proteome</keyword>
<dbReference type="GO" id="GO:0046872">
    <property type="term" value="F:metal ion binding"/>
    <property type="evidence" value="ECO:0007669"/>
    <property type="project" value="UniProtKB-KW"/>
</dbReference>
<keyword evidence="4 8" id="KW-0325">Glycoprotein</keyword>
<protein>
    <recommendedName>
        <fullName evidence="9">Paraoxonase</fullName>
        <ecNumber evidence="9">3.1.1.2</ecNumber>
    </recommendedName>
</protein>
<dbReference type="Gene3D" id="2.120.10.30">
    <property type="entry name" value="TolB, C-terminal domain"/>
    <property type="match status" value="1"/>
</dbReference>
<feature type="binding site" evidence="6">
    <location>
        <position position="250"/>
    </location>
    <ligand>
        <name>Ca(2+)</name>
        <dbReference type="ChEBI" id="CHEBI:29108"/>
        <label>1</label>
        <note>catalytic</note>
    </ligand>
</feature>
<dbReference type="GO" id="GO:0004064">
    <property type="term" value="F:arylesterase activity"/>
    <property type="evidence" value="ECO:0007669"/>
    <property type="project" value="UniProtKB-UniRule"/>
</dbReference>
<feature type="binding site" evidence="6">
    <location>
        <position position="36"/>
    </location>
    <ligand>
        <name>Ca(2+)</name>
        <dbReference type="ChEBI" id="CHEBI:29108"/>
        <label>1</label>
        <note>catalytic</note>
    </ligand>
</feature>
<keyword evidence="2 9" id="KW-0378">Hydrolase</keyword>
<keyword evidence="3 7" id="KW-1015">Disulfide bond</keyword>
<keyword evidence="6 9" id="KW-0106">Calcium</keyword>
<proteinExistence type="inferred from homology"/>
<dbReference type="PANTHER" id="PTHR11799:SF12">
    <property type="entry name" value="PARAOXONASE-RELATED"/>
    <property type="match status" value="1"/>
</dbReference>
<dbReference type="InterPro" id="IPR011042">
    <property type="entry name" value="6-blade_b-propeller_TolB-like"/>
</dbReference>
<dbReference type="AlphaFoldDB" id="A0A812AUK2"/>
<dbReference type="Proteomes" id="UP000597762">
    <property type="component" value="Unassembled WGS sequence"/>
</dbReference>
<comment type="similarity">
    <text evidence="1 9">Belongs to the paraoxonase family.</text>
</comment>
<comment type="catalytic activity">
    <reaction evidence="9">
        <text>a phenyl acetate + H2O = a phenol + acetate + H(+)</text>
        <dbReference type="Rhea" id="RHEA:17309"/>
        <dbReference type="ChEBI" id="CHEBI:15377"/>
        <dbReference type="ChEBI" id="CHEBI:15378"/>
        <dbReference type="ChEBI" id="CHEBI:30089"/>
        <dbReference type="ChEBI" id="CHEBI:33853"/>
        <dbReference type="ChEBI" id="CHEBI:140310"/>
        <dbReference type="EC" id="3.1.1.2"/>
    </reaction>
</comment>
<feature type="binding site" evidence="6">
    <location>
        <position position="97"/>
    </location>
    <ligand>
        <name>Ca(2+)</name>
        <dbReference type="ChEBI" id="CHEBI:29108"/>
        <label>1</label>
        <note>catalytic</note>
    </ligand>
</feature>
<feature type="binding site" evidence="6">
    <location>
        <position position="37"/>
    </location>
    <ligand>
        <name>Ca(2+)</name>
        <dbReference type="ChEBI" id="CHEBI:29108"/>
        <label>1</label>
        <note>catalytic</note>
    </ligand>
</feature>
<evidence type="ECO:0000256" key="8">
    <source>
        <dbReference type="PIRSR" id="PIRSR602640-4"/>
    </source>
</evidence>
<dbReference type="PRINTS" id="PR01785">
    <property type="entry name" value="PARAOXONASE"/>
</dbReference>
<comment type="cofactor">
    <cofactor evidence="6 9">
        <name>Ca(2+)</name>
        <dbReference type="ChEBI" id="CHEBI:29108"/>
    </cofactor>
    <text evidence="6 9">Binds 2 calcium ions per subunit.</text>
</comment>
<evidence type="ECO:0000256" key="5">
    <source>
        <dbReference type="PIRSR" id="PIRSR602640-1"/>
    </source>
</evidence>
<feature type="active site" description="Proton acceptor" evidence="5">
    <location>
        <position position="95"/>
    </location>
</feature>
<comment type="PTM">
    <text evidence="8">Glycosylated.</text>
</comment>
<dbReference type="EMBL" id="CAHIKZ030000149">
    <property type="protein sequence ID" value="CAE1156049.1"/>
    <property type="molecule type" value="Genomic_DNA"/>
</dbReference>
<evidence type="ECO:0000256" key="6">
    <source>
        <dbReference type="PIRSR" id="PIRSR602640-2"/>
    </source>
</evidence>